<evidence type="ECO:0000313" key="2">
    <source>
        <dbReference type="EMBL" id="GMH07689.1"/>
    </source>
</evidence>
<name>A0AAD3SBJ4_NEPGR</name>
<organism evidence="2 3">
    <name type="scientific">Nepenthes gracilis</name>
    <name type="common">Slender pitcher plant</name>
    <dbReference type="NCBI Taxonomy" id="150966"/>
    <lineage>
        <taxon>Eukaryota</taxon>
        <taxon>Viridiplantae</taxon>
        <taxon>Streptophyta</taxon>
        <taxon>Embryophyta</taxon>
        <taxon>Tracheophyta</taxon>
        <taxon>Spermatophyta</taxon>
        <taxon>Magnoliopsida</taxon>
        <taxon>eudicotyledons</taxon>
        <taxon>Gunneridae</taxon>
        <taxon>Pentapetalae</taxon>
        <taxon>Caryophyllales</taxon>
        <taxon>Nepenthaceae</taxon>
        <taxon>Nepenthes</taxon>
    </lineage>
</organism>
<sequence>MAHATLKELETLLFVIAVARLCAKKFEDQLLCYGIAQGAIPVIFLIGYVPTKLAQLAGWSISEILSASKLQIIE</sequence>
<evidence type="ECO:0000313" key="3">
    <source>
        <dbReference type="Proteomes" id="UP001279734"/>
    </source>
</evidence>
<gene>
    <name evidence="2" type="ORF">Nepgr_009529</name>
</gene>
<evidence type="ECO:0000256" key="1">
    <source>
        <dbReference type="SAM" id="Phobius"/>
    </source>
</evidence>
<proteinExistence type="predicted"/>
<reference evidence="2" key="1">
    <citation type="submission" date="2023-05" db="EMBL/GenBank/DDBJ databases">
        <title>Nepenthes gracilis genome sequencing.</title>
        <authorList>
            <person name="Fukushima K."/>
        </authorList>
    </citation>
    <scope>NUCLEOTIDE SEQUENCE</scope>
    <source>
        <strain evidence="2">SING2019-196</strain>
    </source>
</reference>
<comment type="caution">
    <text evidence="2">The sequence shown here is derived from an EMBL/GenBank/DDBJ whole genome shotgun (WGS) entry which is preliminary data.</text>
</comment>
<feature type="transmembrane region" description="Helical" evidence="1">
    <location>
        <begin position="30"/>
        <end position="49"/>
    </location>
</feature>
<dbReference type="Proteomes" id="UP001279734">
    <property type="component" value="Unassembled WGS sequence"/>
</dbReference>
<dbReference type="AlphaFoldDB" id="A0AAD3SBJ4"/>
<keyword evidence="3" id="KW-1185">Reference proteome</keyword>
<keyword evidence="1" id="KW-0472">Membrane</keyword>
<keyword evidence="1" id="KW-0812">Transmembrane</keyword>
<dbReference type="EMBL" id="BSYO01000007">
    <property type="protein sequence ID" value="GMH07689.1"/>
    <property type="molecule type" value="Genomic_DNA"/>
</dbReference>
<protein>
    <submittedName>
        <fullName evidence="2">Uncharacterized protein</fullName>
    </submittedName>
</protein>
<keyword evidence="1" id="KW-1133">Transmembrane helix</keyword>
<accession>A0AAD3SBJ4</accession>